<evidence type="ECO:0008006" key="3">
    <source>
        <dbReference type="Google" id="ProtNLM"/>
    </source>
</evidence>
<dbReference type="EMBL" id="CAUYUJ010004085">
    <property type="protein sequence ID" value="CAK0808079.1"/>
    <property type="molecule type" value="Genomic_DNA"/>
</dbReference>
<comment type="caution">
    <text evidence="1">The sequence shown here is derived from an EMBL/GenBank/DDBJ whole genome shotgun (WGS) entry which is preliminary data.</text>
</comment>
<evidence type="ECO:0000313" key="2">
    <source>
        <dbReference type="Proteomes" id="UP001189429"/>
    </source>
</evidence>
<feature type="non-terminal residue" evidence="1">
    <location>
        <position position="1"/>
    </location>
</feature>
<name>A0ABN9QSD2_9DINO</name>
<accession>A0ABN9QSD2</accession>
<evidence type="ECO:0000313" key="1">
    <source>
        <dbReference type="EMBL" id="CAK0808079.1"/>
    </source>
</evidence>
<sequence length="87" mass="9251">VKARLGQPAVADGLITRTHANGNLEADQQTKEGAQLVRARPGDTLTLEGCHHMAKPARQLAGTREAMLSERTVLDSVAVELLGLLDP</sequence>
<organism evidence="1 2">
    <name type="scientific">Prorocentrum cordatum</name>
    <dbReference type="NCBI Taxonomy" id="2364126"/>
    <lineage>
        <taxon>Eukaryota</taxon>
        <taxon>Sar</taxon>
        <taxon>Alveolata</taxon>
        <taxon>Dinophyceae</taxon>
        <taxon>Prorocentrales</taxon>
        <taxon>Prorocentraceae</taxon>
        <taxon>Prorocentrum</taxon>
    </lineage>
</organism>
<dbReference type="Proteomes" id="UP001189429">
    <property type="component" value="Unassembled WGS sequence"/>
</dbReference>
<protein>
    <recommendedName>
        <fullName evidence="3">RNA helicase</fullName>
    </recommendedName>
</protein>
<proteinExistence type="predicted"/>
<reference evidence="1" key="1">
    <citation type="submission" date="2023-10" db="EMBL/GenBank/DDBJ databases">
        <authorList>
            <person name="Chen Y."/>
            <person name="Shah S."/>
            <person name="Dougan E. K."/>
            <person name="Thang M."/>
            <person name="Chan C."/>
        </authorList>
    </citation>
    <scope>NUCLEOTIDE SEQUENCE [LARGE SCALE GENOMIC DNA]</scope>
</reference>
<keyword evidence="2" id="KW-1185">Reference proteome</keyword>
<gene>
    <name evidence="1" type="ORF">PCOR1329_LOCUS13774</name>
</gene>